<sequence>MNQKKTISTLIVLGSGGHTTEMFRLLSGTDLNVYKPRYYTIASTDTMSAKKMKEFEQNTLDDMNVSFINRSRHVGQSYFSSIFTTLWAFFTVIPLVYRIRPKLILINGPGTCIPIVIASLLLSLFFLIDRPKIVFVESICRVQSLSLSGKILQYLPVHILVQWPQLTEIYPKTQYIGRLV</sequence>
<dbReference type="Proteomes" id="UP000663854">
    <property type="component" value="Unassembled WGS sequence"/>
</dbReference>
<evidence type="ECO:0000313" key="17">
    <source>
        <dbReference type="EMBL" id="CAF3944958.1"/>
    </source>
</evidence>
<feature type="transmembrane region" description="Helical" evidence="8">
    <location>
        <begin position="78"/>
        <end position="97"/>
    </location>
</feature>
<proteinExistence type="inferred from homology"/>
<dbReference type="EMBL" id="CAJOAX010005357">
    <property type="protein sequence ID" value="CAF3944958.1"/>
    <property type="molecule type" value="Genomic_DNA"/>
</dbReference>
<keyword evidence="7 8" id="KW-0472">Membrane</keyword>
<evidence type="ECO:0000256" key="5">
    <source>
        <dbReference type="ARBA" id="ARBA00022824"/>
    </source>
</evidence>
<comment type="caution">
    <text evidence="14">The sequence shown here is derived from an EMBL/GenBank/DDBJ whole genome shotgun (WGS) entry which is preliminary data.</text>
</comment>
<evidence type="ECO:0000256" key="2">
    <source>
        <dbReference type="ARBA" id="ARBA00009731"/>
    </source>
</evidence>
<dbReference type="EMBL" id="CAJNOT010001996">
    <property type="protein sequence ID" value="CAF1272894.1"/>
    <property type="molecule type" value="Genomic_DNA"/>
</dbReference>
<dbReference type="Proteomes" id="UP000663836">
    <property type="component" value="Unassembled WGS sequence"/>
</dbReference>
<protein>
    <recommendedName>
        <fullName evidence="3">UDP-N-acetylglucosamine transferase subunit ALG14</fullName>
    </recommendedName>
</protein>
<keyword evidence="4 8" id="KW-0812">Transmembrane</keyword>
<evidence type="ECO:0000313" key="18">
    <source>
        <dbReference type="Proteomes" id="UP000663864"/>
    </source>
</evidence>
<evidence type="ECO:0000256" key="3">
    <source>
        <dbReference type="ARBA" id="ARBA00017467"/>
    </source>
</evidence>
<evidence type="ECO:0000256" key="1">
    <source>
        <dbReference type="ARBA" id="ARBA00004389"/>
    </source>
</evidence>
<dbReference type="Pfam" id="PF08660">
    <property type="entry name" value="Alg14"/>
    <property type="match status" value="1"/>
</dbReference>
<evidence type="ECO:0000256" key="4">
    <source>
        <dbReference type="ARBA" id="ARBA00022692"/>
    </source>
</evidence>
<dbReference type="EMBL" id="CAJNOH010000350">
    <property type="protein sequence ID" value="CAF1009848.1"/>
    <property type="molecule type" value="Genomic_DNA"/>
</dbReference>
<dbReference type="GO" id="GO:0006488">
    <property type="term" value="P:dolichol-linked oligosaccharide biosynthetic process"/>
    <property type="evidence" value="ECO:0007669"/>
    <property type="project" value="InterPro"/>
</dbReference>
<dbReference type="Proteomes" id="UP000663882">
    <property type="component" value="Unassembled WGS sequence"/>
</dbReference>
<dbReference type="OrthoDB" id="17098at2759"/>
<gene>
    <name evidence="16" type="ORF">FNK824_LOCUS21544</name>
    <name evidence="15" type="ORF">JBS370_LOCUS19956</name>
    <name evidence="12" type="ORF">JXQ802_LOCUS20616</name>
    <name evidence="13" type="ORF">JXQ802_LOCUS22595</name>
    <name evidence="17" type="ORF">OTI717_LOCUS26071</name>
    <name evidence="10" type="ORF">PYM288_LOCUS15047</name>
    <name evidence="9" type="ORF">RFH988_LOCUS5836</name>
    <name evidence="11" type="ORF">SEV965_LOCUS11887</name>
    <name evidence="14" type="ORF">ZHD862_LOCUS26508</name>
</gene>
<comment type="subcellular location">
    <subcellularLocation>
        <location evidence="1">Endoplasmic reticulum membrane</location>
        <topology evidence="1">Single-pass membrane protein</topology>
    </subcellularLocation>
</comment>
<name>A0A815BPJ0_9BILA</name>
<evidence type="ECO:0000313" key="16">
    <source>
        <dbReference type="EMBL" id="CAF3919611.1"/>
    </source>
</evidence>
<evidence type="ECO:0000256" key="7">
    <source>
        <dbReference type="ARBA" id="ARBA00023136"/>
    </source>
</evidence>
<dbReference type="EMBL" id="CAJNOL010000689">
    <property type="protein sequence ID" value="CAF1167349.1"/>
    <property type="molecule type" value="Genomic_DNA"/>
</dbReference>
<dbReference type="GO" id="GO:0043541">
    <property type="term" value="C:UDP-N-acetylglucosamine transferase complex"/>
    <property type="evidence" value="ECO:0007669"/>
    <property type="project" value="TreeGrafter"/>
</dbReference>
<evidence type="ECO:0000313" key="12">
    <source>
        <dbReference type="EMBL" id="CAF1129305.1"/>
    </source>
</evidence>
<dbReference type="Proteomes" id="UP000663823">
    <property type="component" value="Unassembled WGS sequence"/>
</dbReference>
<dbReference type="Gene3D" id="3.40.50.2000">
    <property type="entry name" value="Glycogen Phosphorylase B"/>
    <property type="match status" value="1"/>
</dbReference>
<keyword evidence="5" id="KW-0256">Endoplasmic reticulum</keyword>
<dbReference type="Proteomes" id="UP000663889">
    <property type="component" value="Unassembled WGS sequence"/>
</dbReference>
<reference evidence="14" key="1">
    <citation type="submission" date="2021-02" db="EMBL/GenBank/DDBJ databases">
        <authorList>
            <person name="Nowell W R."/>
        </authorList>
    </citation>
    <scope>NUCLEOTIDE SEQUENCE</scope>
</reference>
<evidence type="ECO:0000313" key="10">
    <source>
        <dbReference type="EMBL" id="CAF1009848.1"/>
    </source>
</evidence>
<comment type="similarity">
    <text evidence="2">Belongs to the ALG14 family.</text>
</comment>
<dbReference type="InterPro" id="IPR013969">
    <property type="entry name" value="Oligosacch_biosynth_Alg14"/>
</dbReference>
<evidence type="ECO:0000313" key="13">
    <source>
        <dbReference type="EMBL" id="CAF1167349.1"/>
    </source>
</evidence>
<evidence type="ECO:0000313" key="9">
    <source>
        <dbReference type="EMBL" id="CAF0838926.1"/>
    </source>
</evidence>
<dbReference type="Proteomes" id="UP000663874">
    <property type="component" value="Unassembled WGS sequence"/>
</dbReference>
<organism evidence="14 18">
    <name type="scientific">Rotaria sordida</name>
    <dbReference type="NCBI Taxonomy" id="392033"/>
    <lineage>
        <taxon>Eukaryota</taxon>
        <taxon>Metazoa</taxon>
        <taxon>Spiralia</taxon>
        <taxon>Gnathifera</taxon>
        <taxon>Rotifera</taxon>
        <taxon>Eurotatoria</taxon>
        <taxon>Bdelloidea</taxon>
        <taxon>Philodinida</taxon>
        <taxon>Philodinidae</taxon>
        <taxon>Rotaria</taxon>
    </lineage>
</organism>
<dbReference type="PANTHER" id="PTHR12154">
    <property type="entry name" value="GLYCOSYL TRANSFERASE-RELATED"/>
    <property type="match status" value="1"/>
</dbReference>
<feature type="transmembrane region" description="Helical" evidence="8">
    <location>
        <begin position="103"/>
        <end position="128"/>
    </location>
</feature>
<keyword evidence="19" id="KW-1185">Reference proteome</keyword>
<dbReference type="EMBL" id="CAJNOL010000592">
    <property type="protein sequence ID" value="CAF1129305.1"/>
    <property type="molecule type" value="Genomic_DNA"/>
</dbReference>
<dbReference type="PANTHER" id="PTHR12154:SF4">
    <property type="entry name" value="UDP-N-ACETYLGLUCOSAMINE TRANSFERASE SUBUNIT ALG14 HOMOLOG"/>
    <property type="match status" value="1"/>
</dbReference>
<dbReference type="AlphaFoldDB" id="A0A815BPJ0"/>
<dbReference type="EMBL" id="CAJOBE010004170">
    <property type="protein sequence ID" value="CAF3919611.1"/>
    <property type="molecule type" value="Genomic_DNA"/>
</dbReference>
<dbReference type="Proteomes" id="UP000663864">
    <property type="component" value="Unassembled WGS sequence"/>
</dbReference>
<evidence type="ECO:0000313" key="11">
    <source>
        <dbReference type="EMBL" id="CAF1022739.1"/>
    </source>
</evidence>
<dbReference type="EMBL" id="CAJOBD010002455">
    <property type="protein sequence ID" value="CAF3883263.1"/>
    <property type="molecule type" value="Genomic_DNA"/>
</dbReference>
<evidence type="ECO:0000256" key="6">
    <source>
        <dbReference type="ARBA" id="ARBA00022989"/>
    </source>
</evidence>
<dbReference type="EMBL" id="CAJNOO010000170">
    <property type="protein sequence ID" value="CAF0838926.1"/>
    <property type="molecule type" value="Genomic_DNA"/>
</dbReference>
<evidence type="ECO:0000313" key="19">
    <source>
        <dbReference type="Proteomes" id="UP000663870"/>
    </source>
</evidence>
<dbReference type="GO" id="GO:0004577">
    <property type="term" value="F:N-acetylglucosaminyldiphosphodolichol N-acetylglucosaminyltransferase activity"/>
    <property type="evidence" value="ECO:0007669"/>
    <property type="project" value="TreeGrafter"/>
</dbReference>
<dbReference type="EMBL" id="CAJNOU010000526">
    <property type="protein sequence ID" value="CAF1022739.1"/>
    <property type="molecule type" value="Genomic_DNA"/>
</dbReference>
<evidence type="ECO:0000256" key="8">
    <source>
        <dbReference type="SAM" id="Phobius"/>
    </source>
</evidence>
<dbReference type="Proteomes" id="UP000663870">
    <property type="component" value="Unassembled WGS sequence"/>
</dbReference>
<keyword evidence="6 8" id="KW-1133">Transmembrane helix</keyword>
<evidence type="ECO:0000313" key="15">
    <source>
        <dbReference type="EMBL" id="CAF3883263.1"/>
    </source>
</evidence>
<evidence type="ECO:0000313" key="14">
    <source>
        <dbReference type="EMBL" id="CAF1272894.1"/>
    </source>
</evidence>
<accession>A0A815BPJ0</accession>